<protein>
    <submittedName>
        <fullName evidence="1">Hypothetical conserved protein</fullName>
    </submittedName>
</protein>
<dbReference type="Proteomes" id="UP000243679">
    <property type="component" value="Chromosome"/>
</dbReference>
<dbReference type="Gene3D" id="3.40.50.300">
    <property type="entry name" value="P-loop containing nucleotide triphosphate hydrolases"/>
    <property type="match status" value="1"/>
</dbReference>
<evidence type="ECO:0000313" key="2">
    <source>
        <dbReference type="Proteomes" id="UP000243679"/>
    </source>
</evidence>
<keyword evidence="2" id="KW-1185">Reference proteome</keyword>
<dbReference type="EMBL" id="AP014836">
    <property type="protein sequence ID" value="BAW80178.1"/>
    <property type="molecule type" value="Genomic_DNA"/>
</dbReference>
<accession>A0A1Q2SM11</accession>
<dbReference type="RefSeq" id="WP_096526752.1">
    <property type="nucleotide sequence ID" value="NZ_AP014836.1"/>
</dbReference>
<name>A0A1Q2SM11_9GAMM</name>
<sequence>MVISHQHKFIFIKNGKTAGTSIEVFLSQICADTDIVTPIYPPIPSHIPRNYEGFYNRMTSAEIRHQIGEKTWRDYFKFCVERNPWDKTLSYYHMANFRAEGNLSLDKFLSGEEFPVNFSRYTEPDDSAKIIVDRVLYFENLIGDLGEVFQQLGVFFKGSLGVYAKSEYRTDRRPYQEVLTPSQADKIRDVFAVEIGLHGYRFYGARQVV</sequence>
<reference evidence="1 2" key="1">
    <citation type="journal article" date="2017" name="ISME J.">
        <title>An acid-tolerant ammonia-oxidizing ?-proteobacterium from soil.</title>
        <authorList>
            <person name="Hayatsu M."/>
            <person name="Tago K."/>
            <person name="Uchiyama I."/>
            <person name="Toyoda A."/>
            <person name="Wang Y."/>
            <person name="Shimomura Y."/>
            <person name="Okubo T."/>
            <person name="Kurisu F."/>
            <person name="Hirono Y."/>
            <person name="Nonaka K."/>
            <person name="Akiyama H."/>
            <person name="Itoh T."/>
            <person name="Takami H."/>
        </authorList>
    </citation>
    <scope>NUCLEOTIDE SEQUENCE [LARGE SCALE GENOMIC DNA]</scope>
    <source>
        <strain evidence="1 2">TAO100</strain>
    </source>
</reference>
<dbReference type="SUPFAM" id="SSF52540">
    <property type="entry name" value="P-loop containing nucleoside triphosphate hydrolases"/>
    <property type="match status" value="1"/>
</dbReference>
<dbReference type="InterPro" id="IPR027417">
    <property type="entry name" value="P-loop_NTPase"/>
</dbReference>
<evidence type="ECO:0000313" key="1">
    <source>
        <dbReference type="EMBL" id="BAW80178.1"/>
    </source>
</evidence>
<dbReference type="OrthoDB" id="288532at2"/>
<gene>
    <name evidence="1" type="ORF">TAO_0808</name>
</gene>
<dbReference type="AlphaFoldDB" id="A0A1Q2SM11"/>
<organism evidence="1 2">
    <name type="scientific">Candidatus Nitrosoglobus terrae</name>
    <dbReference type="NCBI Taxonomy" id="1630141"/>
    <lineage>
        <taxon>Bacteria</taxon>
        <taxon>Pseudomonadati</taxon>
        <taxon>Pseudomonadota</taxon>
        <taxon>Gammaproteobacteria</taxon>
        <taxon>Chromatiales</taxon>
        <taxon>Chromatiaceae</taxon>
        <taxon>Candidatus Nitrosoglobus</taxon>
    </lineage>
</organism>
<dbReference type="KEGG" id="ntt:TAO_0808"/>
<proteinExistence type="predicted"/>